<dbReference type="AlphaFoldDB" id="A0AAP0J0W5"/>
<name>A0AAP0J0W5_9MAGN</name>
<accession>A0AAP0J0W5</accession>
<dbReference type="Proteomes" id="UP001419268">
    <property type="component" value="Unassembled WGS sequence"/>
</dbReference>
<keyword evidence="3" id="KW-1185">Reference proteome</keyword>
<evidence type="ECO:0000313" key="3">
    <source>
        <dbReference type="Proteomes" id="UP001419268"/>
    </source>
</evidence>
<reference evidence="2 3" key="1">
    <citation type="submission" date="2024-01" db="EMBL/GenBank/DDBJ databases">
        <title>Genome assemblies of Stephania.</title>
        <authorList>
            <person name="Yang L."/>
        </authorList>
    </citation>
    <scope>NUCLEOTIDE SEQUENCE [LARGE SCALE GENOMIC DNA]</scope>
    <source>
        <strain evidence="2">JXDWG</strain>
        <tissue evidence="2">Leaf</tissue>
    </source>
</reference>
<proteinExistence type="predicted"/>
<feature type="region of interest" description="Disordered" evidence="1">
    <location>
        <begin position="69"/>
        <end position="111"/>
    </location>
</feature>
<protein>
    <submittedName>
        <fullName evidence="2">Uncharacterized protein</fullName>
    </submittedName>
</protein>
<feature type="compositionally biased region" description="Basic residues" evidence="1">
    <location>
        <begin position="16"/>
        <end position="26"/>
    </location>
</feature>
<organism evidence="2 3">
    <name type="scientific">Stephania cephalantha</name>
    <dbReference type="NCBI Taxonomy" id="152367"/>
    <lineage>
        <taxon>Eukaryota</taxon>
        <taxon>Viridiplantae</taxon>
        <taxon>Streptophyta</taxon>
        <taxon>Embryophyta</taxon>
        <taxon>Tracheophyta</taxon>
        <taxon>Spermatophyta</taxon>
        <taxon>Magnoliopsida</taxon>
        <taxon>Ranunculales</taxon>
        <taxon>Menispermaceae</taxon>
        <taxon>Menispermoideae</taxon>
        <taxon>Cissampelideae</taxon>
        <taxon>Stephania</taxon>
    </lineage>
</organism>
<gene>
    <name evidence="2" type="ORF">Scep_014267</name>
</gene>
<comment type="caution">
    <text evidence="2">The sequence shown here is derived from an EMBL/GenBank/DDBJ whole genome shotgun (WGS) entry which is preliminary data.</text>
</comment>
<feature type="compositionally biased region" description="Polar residues" evidence="1">
    <location>
        <begin position="100"/>
        <end position="111"/>
    </location>
</feature>
<evidence type="ECO:0000313" key="2">
    <source>
        <dbReference type="EMBL" id="KAK9125421.1"/>
    </source>
</evidence>
<feature type="region of interest" description="Disordered" evidence="1">
    <location>
        <begin position="1"/>
        <end position="40"/>
    </location>
</feature>
<dbReference type="EMBL" id="JBBNAG010000006">
    <property type="protein sequence ID" value="KAK9125421.1"/>
    <property type="molecule type" value="Genomic_DNA"/>
</dbReference>
<sequence>MPRPITSDFGRDFNNRHHHHHHHHHQGVNGGNGGNSSIGINPSFDAPNYLQTEFPICFTGRNFNAPAASIRRHHPPRRSFANQSFHRQNNYRPPYEVPPRNQNNYYEVPPRNQNNYLRHYRIPPAQQDSDLRRNEISPHLRNEPRHHQNFPAQPLTMRIPIANFVVTLQDGVDIELTPEEYQAIRVREILRAREISRAREILYDRIQQMLLQRMLEEEAREMRSGWTEEDIMKCLKTRSNDASLGNDQENTICTICQSQESIGITGSVLNSRNDCPICGIGVVFCDACIFSVSMESTLSAASIRI</sequence>
<evidence type="ECO:0000256" key="1">
    <source>
        <dbReference type="SAM" id="MobiDB-lite"/>
    </source>
</evidence>
<feature type="compositionally biased region" description="Polar residues" evidence="1">
    <location>
        <begin position="80"/>
        <end position="91"/>
    </location>
</feature>